<dbReference type="Gene3D" id="3.40.50.300">
    <property type="entry name" value="P-loop containing nucleotide triphosphate hydrolases"/>
    <property type="match status" value="1"/>
</dbReference>
<gene>
    <name evidence="4" type="ORF">SE17_17580</name>
</gene>
<sequence length="206" mass="22219">MTNKDMLLPTGVFGLDTVLGGGLSRPSLVAIIGAPGAGKTVLASQILFHAARRGLKTIIFTSFSEGVEQYIQHMQPLEFFDTAMVGDAVQVFTLASQIRTEDASPDTAIARTIRASGAKVVLLDGFQSVEAQLPADRSVRALLSALATQIRYLDATVLVTIAGDARDAQFHTEMTIADAAIALRYRVQGRRHERLVEIVKLRGRAQ</sequence>
<evidence type="ECO:0000259" key="3">
    <source>
        <dbReference type="Pfam" id="PF06745"/>
    </source>
</evidence>
<dbReference type="EMBL" id="LJCR01000666">
    <property type="protein sequence ID" value="KPV52079.1"/>
    <property type="molecule type" value="Genomic_DNA"/>
</dbReference>
<proteinExistence type="predicted"/>
<organism evidence="4 5">
    <name type="scientific">Kouleothrix aurantiaca</name>
    <dbReference type="NCBI Taxonomy" id="186479"/>
    <lineage>
        <taxon>Bacteria</taxon>
        <taxon>Bacillati</taxon>
        <taxon>Chloroflexota</taxon>
        <taxon>Chloroflexia</taxon>
        <taxon>Chloroflexales</taxon>
        <taxon>Roseiflexineae</taxon>
        <taxon>Roseiflexaceae</taxon>
        <taxon>Kouleothrix</taxon>
    </lineage>
</organism>
<reference evidence="4 5" key="1">
    <citation type="submission" date="2015-09" db="EMBL/GenBank/DDBJ databases">
        <title>Draft genome sequence of Kouleothrix aurantiaca JCM 19913.</title>
        <authorList>
            <person name="Hemp J."/>
        </authorList>
    </citation>
    <scope>NUCLEOTIDE SEQUENCE [LARGE SCALE GENOMIC DNA]</scope>
    <source>
        <strain evidence="4 5">COM-B</strain>
    </source>
</reference>
<evidence type="ECO:0000256" key="1">
    <source>
        <dbReference type="ARBA" id="ARBA00022741"/>
    </source>
</evidence>
<dbReference type="Proteomes" id="UP000050509">
    <property type="component" value="Unassembled WGS sequence"/>
</dbReference>
<keyword evidence="5" id="KW-1185">Reference proteome</keyword>
<evidence type="ECO:0000313" key="5">
    <source>
        <dbReference type="Proteomes" id="UP000050509"/>
    </source>
</evidence>
<evidence type="ECO:0000256" key="2">
    <source>
        <dbReference type="ARBA" id="ARBA00022840"/>
    </source>
</evidence>
<dbReference type="InterPro" id="IPR014774">
    <property type="entry name" value="KaiC-like_dom"/>
</dbReference>
<comment type="caution">
    <text evidence="4">The sequence shown here is derived from an EMBL/GenBank/DDBJ whole genome shotgun (WGS) entry which is preliminary data.</text>
</comment>
<dbReference type="PANTHER" id="PTHR43637">
    <property type="entry name" value="UPF0273 PROTEIN TM_0370"/>
    <property type="match status" value="1"/>
</dbReference>
<accession>A0A0P9CZS2</accession>
<dbReference type="SUPFAM" id="SSF52540">
    <property type="entry name" value="P-loop containing nucleoside triphosphate hydrolases"/>
    <property type="match status" value="1"/>
</dbReference>
<dbReference type="AlphaFoldDB" id="A0A0P9CZS2"/>
<dbReference type="GO" id="GO:0005524">
    <property type="term" value="F:ATP binding"/>
    <property type="evidence" value="ECO:0007669"/>
    <property type="project" value="UniProtKB-KW"/>
</dbReference>
<protein>
    <recommendedName>
        <fullName evidence="3">KaiC-like domain-containing protein</fullName>
    </recommendedName>
</protein>
<dbReference type="InterPro" id="IPR027417">
    <property type="entry name" value="P-loop_NTPase"/>
</dbReference>
<evidence type="ECO:0000313" key="4">
    <source>
        <dbReference type="EMBL" id="KPV52079.1"/>
    </source>
</evidence>
<feature type="domain" description="KaiC-like" evidence="3">
    <location>
        <begin position="9"/>
        <end position="204"/>
    </location>
</feature>
<keyword evidence="1" id="KW-0547">Nucleotide-binding</keyword>
<keyword evidence="2" id="KW-0067">ATP-binding</keyword>
<dbReference type="Pfam" id="PF06745">
    <property type="entry name" value="ATPase"/>
    <property type="match status" value="1"/>
</dbReference>
<name>A0A0P9CZS2_9CHLR</name>